<dbReference type="GO" id="GO:0007155">
    <property type="term" value="P:cell adhesion"/>
    <property type="evidence" value="ECO:0007669"/>
    <property type="project" value="UniProtKB-KW"/>
</dbReference>
<proteinExistence type="inferred from homology"/>
<evidence type="ECO:0000256" key="3">
    <source>
        <dbReference type="ARBA" id="ARBA00023170"/>
    </source>
</evidence>
<dbReference type="Gene3D" id="2.60.40.1530">
    <property type="entry name" value="ntegrin, alpha v. Chain A, domain 4"/>
    <property type="match status" value="1"/>
</dbReference>
<organism evidence="5 6">
    <name type="scientific">Engystomops pustulosus</name>
    <name type="common">Tungara frog</name>
    <name type="synonym">Physalaemus pustulosus</name>
    <dbReference type="NCBI Taxonomy" id="76066"/>
    <lineage>
        <taxon>Eukaryota</taxon>
        <taxon>Metazoa</taxon>
        <taxon>Chordata</taxon>
        <taxon>Craniata</taxon>
        <taxon>Vertebrata</taxon>
        <taxon>Euteleostomi</taxon>
        <taxon>Amphibia</taxon>
        <taxon>Batrachia</taxon>
        <taxon>Anura</taxon>
        <taxon>Neobatrachia</taxon>
        <taxon>Hyloidea</taxon>
        <taxon>Leptodactylidae</taxon>
        <taxon>Leiuperinae</taxon>
        <taxon>Engystomops</taxon>
    </lineage>
</organism>
<comment type="caution">
    <text evidence="5">The sequence shown here is derived from an EMBL/GenBank/DDBJ whole genome shotgun (WGS) entry which is preliminary data.</text>
</comment>
<protein>
    <recommendedName>
        <fullName evidence="4">Integrin alpha-X-like third Ig-like domain-containing protein</fullName>
    </recommendedName>
</protein>
<dbReference type="AlphaFoldDB" id="A0AAV6ZR48"/>
<evidence type="ECO:0000313" key="5">
    <source>
        <dbReference type="EMBL" id="KAG8549944.1"/>
    </source>
</evidence>
<keyword evidence="6" id="KW-1185">Reference proteome</keyword>
<evidence type="ECO:0000256" key="1">
    <source>
        <dbReference type="ARBA" id="ARBA00008054"/>
    </source>
</evidence>
<evidence type="ECO:0000256" key="2">
    <source>
        <dbReference type="ARBA" id="ARBA00022889"/>
    </source>
</evidence>
<keyword evidence="2" id="KW-0130">Cell adhesion</keyword>
<reference evidence="5" key="1">
    <citation type="thesis" date="2020" institute="ProQuest LLC" country="789 East Eisenhower Parkway, Ann Arbor, MI, USA">
        <title>Comparative Genomics and Chromosome Evolution.</title>
        <authorList>
            <person name="Mudd A.B."/>
        </authorList>
    </citation>
    <scope>NUCLEOTIDE SEQUENCE</scope>
    <source>
        <strain evidence="5">237g6f4</strain>
        <tissue evidence="5">Blood</tissue>
    </source>
</reference>
<gene>
    <name evidence="5" type="ORF">GDO81_018637</name>
</gene>
<dbReference type="Proteomes" id="UP000824782">
    <property type="component" value="Unassembled WGS sequence"/>
</dbReference>
<sequence length="158" mass="17905">QPQLSICTNTEETSGGKNIEERVKINPFLNCSIGTCLRVTCDIRAMGVGTSVTFTISGAVSKAWSPRTELWMLSIQSSAELVYDGRRFQHILEQDTRFVRAQVKDTSRTVHTTNSFYHGESLLYDNMEEIPDINPQTLTLPLSPWSHRPSLYIPLWTQ</sequence>
<accession>A0AAV6ZR48</accession>
<comment type="similarity">
    <text evidence="1">Belongs to the integrin alpha chain family.</text>
</comment>
<dbReference type="EMBL" id="WNYA01000113">
    <property type="protein sequence ID" value="KAG8549944.1"/>
    <property type="molecule type" value="Genomic_DNA"/>
</dbReference>
<feature type="non-terminal residue" evidence="5">
    <location>
        <position position="1"/>
    </location>
</feature>
<dbReference type="InterPro" id="IPR048633">
    <property type="entry name" value="ITGAX-like_Ig_3"/>
</dbReference>
<feature type="domain" description="Integrin alpha-X-like third Ig-like" evidence="4">
    <location>
        <begin position="5"/>
        <end position="106"/>
    </location>
</feature>
<evidence type="ECO:0000259" key="4">
    <source>
        <dbReference type="Pfam" id="PF21520"/>
    </source>
</evidence>
<evidence type="ECO:0000313" key="6">
    <source>
        <dbReference type="Proteomes" id="UP000824782"/>
    </source>
</evidence>
<keyword evidence="3" id="KW-0675">Receptor</keyword>
<dbReference type="Pfam" id="PF21520">
    <property type="entry name" value="ITGAX-like_Ig_3"/>
    <property type="match status" value="1"/>
</dbReference>
<name>A0AAV6ZR48_ENGPU</name>